<dbReference type="AlphaFoldDB" id="A0A0S6VXZ7"/>
<sequence>MKKEEHQRRIAIMIADRVREALRDCDELSELLEEARDDGYDVLLSIISGIIVRRRGADSAKEDDQPLPINFEFTDADKEFLQSIGIQVPVENV</sequence>
<name>A0A0S6VXZ7_9BACT</name>
<proteinExistence type="predicted"/>
<gene>
    <name evidence="1" type="ORF">U14_02169</name>
</gene>
<dbReference type="Proteomes" id="UP000030700">
    <property type="component" value="Unassembled WGS sequence"/>
</dbReference>
<dbReference type="HOGENOM" id="CLU_2407300_0_0_0"/>
<accession>A0A0S6VXZ7</accession>
<protein>
    <submittedName>
        <fullName evidence="1">Uncharacterized protein</fullName>
    </submittedName>
</protein>
<evidence type="ECO:0000313" key="2">
    <source>
        <dbReference type="Proteomes" id="UP000030700"/>
    </source>
</evidence>
<dbReference type="EMBL" id="DF820456">
    <property type="protein sequence ID" value="GAK50927.1"/>
    <property type="molecule type" value="Genomic_DNA"/>
</dbReference>
<evidence type="ECO:0000313" key="1">
    <source>
        <dbReference type="EMBL" id="GAK50927.1"/>
    </source>
</evidence>
<organism evidence="1">
    <name type="scientific">Candidatus Moduliflexus flocculans</name>
    <dbReference type="NCBI Taxonomy" id="1499966"/>
    <lineage>
        <taxon>Bacteria</taxon>
        <taxon>Candidatus Moduliflexota</taxon>
        <taxon>Candidatus Moduliflexia</taxon>
        <taxon>Candidatus Moduliflexales</taxon>
        <taxon>Candidatus Moduliflexaceae</taxon>
    </lineage>
</organism>
<keyword evidence="2" id="KW-1185">Reference proteome</keyword>
<reference evidence="1" key="1">
    <citation type="journal article" date="2015" name="PeerJ">
        <title>First genomic representation of candidate bacterial phylum KSB3 points to enhanced environmental sensing as a trigger of wastewater bulking.</title>
        <authorList>
            <person name="Sekiguchi Y."/>
            <person name="Ohashi A."/>
            <person name="Parks D.H."/>
            <person name="Yamauchi T."/>
            <person name="Tyson G.W."/>
            <person name="Hugenholtz P."/>
        </authorList>
    </citation>
    <scope>NUCLEOTIDE SEQUENCE [LARGE SCALE GENOMIC DNA]</scope>
</reference>